<dbReference type="GO" id="GO:0009432">
    <property type="term" value="P:SOS response"/>
    <property type="evidence" value="ECO:0007669"/>
    <property type="project" value="UniProtKB-UniRule"/>
</dbReference>
<dbReference type="CDD" id="cd10434">
    <property type="entry name" value="GIY-YIG_UvrC_Cho"/>
    <property type="match status" value="1"/>
</dbReference>
<dbReference type="GO" id="GO:0003677">
    <property type="term" value="F:DNA binding"/>
    <property type="evidence" value="ECO:0007669"/>
    <property type="project" value="UniProtKB-UniRule"/>
</dbReference>
<dbReference type="InterPro" id="IPR047296">
    <property type="entry name" value="GIY-YIG_UvrC_Cho"/>
</dbReference>
<reference evidence="11" key="1">
    <citation type="submission" date="2016-04" db="EMBL/GenBank/DDBJ databases">
        <title>Draft genome sequence of Paludibacter jiangxiensis strain NM7.</title>
        <authorList>
            <person name="Qiu Y."/>
            <person name="Matsuura N."/>
            <person name="Ohashi A."/>
            <person name="Tourlousse M.D."/>
            <person name="Sekiguchi Y."/>
        </authorList>
    </citation>
    <scope>NUCLEOTIDE SEQUENCE [LARGE SCALE GENOMIC DNA]</scope>
    <source>
        <strain evidence="11">NM7</strain>
    </source>
</reference>
<dbReference type="Pfam" id="PF22920">
    <property type="entry name" value="UvrC_RNaseH"/>
    <property type="match status" value="1"/>
</dbReference>
<feature type="domain" description="UvrC family homology region profile" evidence="9">
    <location>
        <begin position="311"/>
        <end position="482"/>
    </location>
</feature>
<dbReference type="Gene3D" id="3.40.1440.10">
    <property type="entry name" value="GIY-YIG endonuclease"/>
    <property type="match status" value="1"/>
</dbReference>
<dbReference type="SUPFAM" id="SSF82771">
    <property type="entry name" value="GIY-YIG endonuclease"/>
    <property type="match status" value="1"/>
</dbReference>
<comment type="subcellular location">
    <subcellularLocation>
        <location evidence="7">Cytoplasm</location>
    </subcellularLocation>
</comment>
<keyword evidence="4 7" id="KW-0267">Excision nuclease</keyword>
<evidence type="ECO:0000256" key="4">
    <source>
        <dbReference type="ARBA" id="ARBA00022881"/>
    </source>
</evidence>
<keyword evidence="6 7" id="KW-0742">SOS response</keyword>
<evidence type="ECO:0000256" key="5">
    <source>
        <dbReference type="ARBA" id="ARBA00023204"/>
    </source>
</evidence>
<dbReference type="InterPro" id="IPR004791">
    <property type="entry name" value="UvrC"/>
</dbReference>
<dbReference type="GO" id="GO:0009381">
    <property type="term" value="F:excinuclease ABC activity"/>
    <property type="evidence" value="ECO:0007669"/>
    <property type="project" value="UniProtKB-UniRule"/>
</dbReference>
<dbReference type="GO" id="GO:0009380">
    <property type="term" value="C:excinuclease repair complex"/>
    <property type="evidence" value="ECO:0007669"/>
    <property type="project" value="InterPro"/>
</dbReference>
<dbReference type="InterPro" id="IPR050066">
    <property type="entry name" value="UvrABC_protein_C"/>
</dbReference>
<dbReference type="FunFam" id="3.40.1440.10:FF:000001">
    <property type="entry name" value="UvrABC system protein C"/>
    <property type="match status" value="1"/>
</dbReference>
<evidence type="ECO:0000256" key="3">
    <source>
        <dbReference type="ARBA" id="ARBA00022769"/>
    </source>
</evidence>
<dbReference type="InterPro" id="IPR001162">
    <property type="entry name" value="UvrC_RNase_H_dom"/>
</dbReference>
<dbReference type="SUPFAM" id="SSF47781">
    <property type="entry name" value="RuvA domain 2-like"/>
    <property type="match status" value="1"/>
</dbReference>
<dbReference type="PROSITE" id="PS50165">
    <property type="entry name" value="UVRC"/>
    <property type="match status" value="1"/>
</dbReference>
<comment type="function">
    <text evidence="7">The UvrABC repair system catalyzes the recognition and processing of DNA lesions. UvrC both incises the 5' and 3' sides of the lesion. The N-terminal half is responsible for the 3' incision and the C-terminal half is responsible for the 5' incision.</text>
</comment>
<proteinExistence type="inferred from homology"/>
<organism evidence="10 11">
    <name type="scientific">Paludibacter jiangxiensis</name>
    <dbReference type="NCBI Taxonomy" id="681398"/>
    <lineage>
        <taxon>Bacteria</taxon>
        <taxon>Pseudomonadati</taxon>
        <taxon>Bacteroidota</taxon>
        <taxon>Bacteroidia</taxon>
        <taxon>Bacteroidales</taxon>
        <taxon>Paludibacteraceae</taxon>
        <taxon>Paludibacter</taxon>
    </lineage>
</organism>
<dbReference type="STRING" id="681398.PJIAN_1640"/>
<keyword evidence="1 7" id="KW-0963">Cytoplasm</keyword>
<gene>
    <name evidence="7" type="primary">uvrC</name>
    <name evidence="10" type="ORF">PJIAN_1640</name>
</gene>
<evidence type="ECO:0000313" key="11">
    <source>
        <dbReference type="Proteomes" id="UP000076586"/>
    </source>
</evidence>
<dbReference type="GO" id="GO:0006289">
    <property type="term" value="P:nucleotide-excision repair"/>
    <property type="evidence" value="ECO:0007669"/>
    <property type="project" value="UniProtKB-UniRule"/>
</dbReference>
<dbReference type="InterPro" id="IPR036876">
    <property type="entry name" value="UVR_dom_sf"/>
</dbReference>
<comment type="similarity">
    <text evidence="7">Belongs to the UvrC family.</text>
</comment>
<protein>
    <recommendedName>
        <fullName evidence="7">UvrABC system protein C</fullName>
        <shortName evidence="7">Protein UvrC</shortName>
    </recommendedName>
    <alternativeName>
        <fullName evidence="7">Excinuclease ABC subunit C</fullName>
    </alternativeName>
</protein>
<dbReference type="PANTHER" id="PTHR30562">
    <property type="entry name" value="UVRC/OXIDOREDUCTASE"/>
    <property type="match status" value="1"/>
</dbReference>
<dbReference type="OrthoDB" id="9804933at2"/>
<dbReference type="EMBL" id="BDCR01000001">
    <property type="protein sequence ID" value="GAT62050.1"/>
    <property type="molecule type" value="Genomic_DNA"/>
</dbReference>
<dbReference type="GO" id="GO:0005737">
    <property type="term" value="C:cytoplasm"/>
    <property type="evidence" value="ECO:0007669"/>
    <property type="project" value="UniProtKB-SubCell"/>
</dbReference>
<evidence type="ECO:0000259" key="8">
    <source>
        <dbReference type="PROSITE" id="PS50164"/>
    </source>
</evidence>
<dbReference type="Pfam" id="PF01541">
    <property type="entry name" value="GIY-YIG"/>
    <property type="match status" value="1"/>
</dbReference>
<dbReference type="RefSeq" id="WP_068701926.1">
    <property type="nucleotide sequence ID" value="NZ_BDCR01000001.1"/>
</dbReference>
<evidence type="ECO:0000259" key="9">
    <source>
        <dbReference type="PROSITE" id="PS50165"/>
    </source>
</evidence>
<evidence type="ECO:0000256" key="7">
    <source>
        <dbReference type="HAMAP-Rule" id="MF_00203"/>
    </source>
</evidence>
<evidence type="ECO:0000313" key="10">
    <source>
        <dbReference type="EMBL" id="GAT62050.1"/>
    </source>
</evidence>
<evidence type="ECO:0000256" key="2">
    <source>
        <dbReference type="ARBA" id="ARBA00022763"/>
    </source>
</evidence>
<dbReference type="InterPro" id="IPR000305">
    <property type="entry name" value="GIY-YIG_endonuc"/>
</dbReference>
<dbReference type="NCBIfam" id="TIGR00194">
    <property type="entry name" value="uvrC"/>
    <property type="match status" value="1"/>
</dbReference>
<dbReference type="AlphaFoldDB" id="A0A170YTB3"/>
<reference evidence="11" key="2">
    <citation type="journal article" date="2017" name="Genome Announc.">
        <title>Draft genome sequence of Paludibacter jiangxiensis NM7(T), a propionate-producing fermentative bacterium.</title>
        <authorList>
            <person name="Qiu Y.-L."/>
            <person name="Tourlousse D.M."/>
            <person name="Matsuura N."/>
            <person name="Ohashi A."/>
            <person name="Sekiguchi Y."/>
        </authorList>
    </citation>
    <scope>NUCLEOTIDE SEQUENCE [LARGE SCALE GENOMIC DNA]</scope>
    <source>
        <strain evidence="11">NM7</strain>
    </source>
</reference>
<comment type="subunit">
    <text evidence="7">Interacts with UvrB in an incision complex.</text>
</comment>
<dbReference type="Gene3D" id="3.30.420.340">
    <property type="entry name" value="UvrC, RNAse H endonuclease domain"/>
    <property type="match status" value="1"/>
</dbReference>
<feature type="domain" description="GIY-YIG" evidence="8">
    <location>
        <begin position="20"/>
        <end position="98"/>
    </location>
</feature>
<evidence type="ECO:0000256" key="6">
    <source>
        <dbReference type="ARBA" id="ARBA00023236"/>
    </source>
</evidence>
<keyword evidence="11" id="KW-1185">Reference proteome</keyword>
<dbReference type="SUPFAM" id="SSF46600">
    <property type="entry name" value="C-terminal UvrC-binding domain of UvrB"/>
    <property type="match status" value="1"/>
</dbReference>
<dbReference type="InterPro" id="IPR010994">
    <property type="entry name" value="RuvA_2-like"/>
</dbReference>
<dbReference type="HAMAP" id="MF_00203">
    <property type="entry name" value="UvrC"/>
    <property type="match status" value="1"/>
</dbReference>
<comment type="caution">
    <text evidence="10">The sequence shown here is derived from an EMBL/GenBank/DDBJ whole genome shotgun (WGS) entry which is preliminary data.</text>
</comment>
<dbReference type="SMART" id="SM00465">
    <property type="entry name" value="GIYc"/>
    <property type="match status" value="1"/>
</dbReference>
<accession>A0A170YTB3</accession>
<dbReference type="InterPro" id="IPR035901">
    <property type="entry name" value="GIY-YIG_endonuc_sf"/>
</dbReference>
<dbReference type="PROSITE" id="PS50164">
    <property type="entry name" value="GIY_YIG"/>
    <property type="match status" value="1"/>
</dbReference>
<dbReference type="Pfam" id="PF08459">
    <property type="entry name" value="UvrC_RNaseH_dom"/>
    <property type="match status" value="1"/>
</dbReference>
<keyword evidence="2 7" id="KW-0227">DNA damage</keyword>
<evidence type="ECO:0000256" key="1">
    <source>
        <dbReference type="ARBA" id="ARBA00022490"/>
    </source>
</evidence>
<dbReference type="Gene3D" id="1.10.150.20">
    <property type="entry name" value="5' to 3' exonuclease, C-terminal subdomain"/>
    <property type="match status" value="1"/>
</dbReference>
<name>A0A170YTB3_9BACT</name>
<dbReference type="Proteomes" id="UP000076586">
    <property type="component" value="Unassembled WGS sequence"/>
</dbReference>
<sequence length="606" mass="69766">MDERLNIKENLQLILSTLPEKPGVYQYFDKEGKIIYVGKAKNLKKRVSSYFTKKHDSPKVSVLVKQIINLKYIVVDTEEDALLLENNLIKEHQPRYNILLKDDKTYPWLCITKEPFPRVFKTRKIFKNGARYFGPFSSLATLHVLLSFIGEIYPLRTCKLNLSDENIKSGKFKVCLQYHIHKCKGPCEGLQSEEEYLQMISEVEEIANGNVNAISTYLQNQMSALAAELKFEEAQIIKEKYDAIERYKSKSIVITANLDDYDVFAYDEDDKSAYINILRISKGSIIQGYTIEYTKRLDEPKEEILAMAIVELRTKLKSKTKQLLVPFLPDLELANVTFSIPSRGDKKKLLDLSMQNVREYKLEKLKQAEKLNPDHRMMRILNTLQKDLKMSNLPMHIECFDNSNIQGTNPVAACVVFKKAKPAKKDYRHFNIKTVEGPNDFASMEEVVYRRYRRMLDEGTPLPQLVVIDGGKGQLGMAMSALRQLDIPARITVIGIAKRLEEIYFPEDPIPLYLDKNSESLKLIQQLRDEAHRFGITHHRNRRSKAQVSSELDSIAGIGEKSKKELLTHFKSVKRLRLASNDEIAEIVGSKRASIIYKHFHPDLSL</sequence>
<dbReference type="InterPro" id="IPR038476">
    <property type="entry name" value="UvrC_RNase_H_dom_sf"/>
</dbReference>
<keyword evidence="5 7" id="KW-0234">DNA repair</keyword>
<keyword evidence="3 7" id="KW-0228">DNA excision</keyword>
<dbReference type="PANTHER" id="PTHR30562:SF1">
    <property type="entry name" value="UVRABC SYSTEM PROTEIN C"/>
    <property type="match status" value="1"/>
</dbReference>